<comment type="caution">
    <text evidence="3">The sequence shown here is derived from an EMBL/GenBank/DDBJ whole genome shotgun (WGS) entry which is preliminary data.</text>
</comment>
<dbReference type="Proteomes" id="UP001371305">
    <property type="component" value="Unassembled WGS sequence"/>
</dbReference>
<evidence type="ECO:0000259" key="2">
    <source>
        <dbReference type="SMART" id="SM00642"/>
    </source>
</evidence>
<dbReference type="GO" id="GO:0016787">
    <property type="term" value="F:hydrolase activity"/>
    <property type="evidence" value="ECO:0007669"/>
    <property type="project" value="UniProtKB-KW"/>
</dbReference>
<proteinExistence type="predicted"/>
<sequence>MSNSRALIFSLLALVAPAVRAEVILQYFGTSWNEIERRVPELVERGYDSLWLPPPFKGGAGTYSVGFDTLDRFDLGDRDQSGTVRTKYGTKDDLLRLMRTAHRFGMRVYFDNVTAHNAGALDKTVNPGQLFPGAPGFVPEDFHLVRESNGTWRKAADWPDWNDEWQVLNRNPFAWDIAQESPQNVSFNPTGTAEAHTYAKWSGIRHAGMTERYLDTDLTVATNGTGEAVHPFANKEPFQDVGYNDGGIVGANNGRFDFKDLNGNGQHDVGEPSEPFTDTGVDPTVPERRTLAWGYGDGIYNMGNPVAEDVNGMLNRAVRWFVEETKPDGFRLDAVKHVPSYFFGKQDGADKDRSNWGYGGQIQEQFNISRGYTDWNNHRDTLFGGENEVRDDAMLFGEHLGSPPAEGGYLSAGMRIANDNVLNAVKSSIGNNLTGFDAPNYGGYGSSGQTVNYVMSHDNAYLYGGDRPAAHAYILTREGLPIIYTDGYNEAGAPDYFPKPSDVPFLGQFGDNSVISAVAVHRDFARGTQIGRWSDQNYAAYERVDMRERKDTGSWNGATMLFMMARGYQGNGQGRLFSTGFPVGATLENNSPYGGRFRVTVNGSTQLVDGSGNAPLVSSGEWFAFSWHNPRMPRVWQAARPDEEIRAITILQNGVRVPEMDHWRTDGKDGDAAFNPYGVAAADRADKSYRVKIPRVTDGANLSFVARADGSAQNMRIKLDGGIDVNSQLALGPQTGDLRDFPPGATADQVNAADANDRKLENSTDTYLGYEQMKFVRRGAEKFAAKNTTRNIIGSPGAETYQAVIGTAGFTINNGNGVNSNRGTATWAYHDPAAGNQLTPVVQQFSPAPESAAGQSVGIFVKVGYANSIDKVRVYYTTDGVTYPEGSGGVGKGTTQVVDATFFANGNNDGTGLTDWWRAALPALPNGTVLRYKVGVTKVSAGSVFPFNGDDIDLAERMETVFEITGFNGTSVPYHIHNDNGTMATGLDEGFHVLRSRAFVNRNDGASIFRTETQVFYYDTKRSEGEIVYPKAGDGLGGSSYGAVVATDPNVTEVWYYIDDLDPGNDDPAKGNGLNAWKKATAVATPTNLGGTAFKKEWRFTYEGIPSSGLARIVVRLKEASSSDAMNLTDVAGNYTTLERQVNTGSPINFNIGYPSFSGETVDQNYVMKVFFRKELIPSGMSDADFLNEFSIFISSTTSGDPDGAVLQPRSGYRLVKNVTATEHMVEFTFPNLYNGIPNFLHTVRAEHHRGGLTLGDSELVKMRVSGTGDADGDGLPDWWELQQGWDPNNASGRNGADGDDDGDGVGNLDEYLFGMNSRLSDPGAKPKVTMERSSDPERRWRLQFPTIPGRAYRWQRSGNLSDWSNLGAVVDTGAQTVPGTIELLDDGTGSKSFYRVQVSDEP</sequence>
<evidence type="ECO:0000313" key="3">
    <source>
        <dbReference type="EMBL" id="MEK7952549.1"/>
    </source>
</evidence>
<reference evidence="3 4" key="1">
    <citation type="submission" date="2024-04" db="EMBL/GenBank/DDBJ databases">
        <title>Luteolibacter sp. isolated from soil.</title>
        <authorList>
            <person name="An J."/>
        </authorList>
    </citation>
    <scope>NUCLEOTIDE SEQUENCE [LARGE SCALE GENOMIC DNA]</scope>
    <source>
        <strain evidence="3 4">Y139</strain>
    </source>
</reference>
<dbReference type="EMBL" id="JBBUKT010000007">
    <property type="protein sequence ID" value="MEK7952549.1"/>
    <property type="molecule type" value="Genomic_DNA"/>
</dbReference>
<dbReference type="SMART" id="SM00642">
    <property type="entry name" value="Aamy"/>
    <property type="match status" value="1"/>
</dbReference>
<keyword evidence="4" id="KW-1185">Reference proteome</keyword>
<feature type="region of interest" description="Disordered" evidence="1">
    <location>
        <begin position="1284"/>
        <end position="1308"/>
    </location>
</feature>
<feature type="domain" description="Glycosyl hydrolase family 13 catalytic" evidence="2">
    <location>
        <begin position="22"/>
        <end position="526"/>
    </location>
</feature>
<organism evidence="3 4">
    <name type="scientific">Luteolibacter soli</name>
    <dbReference type="NCBI Taxonomy" id="3135280"/>
    <lineage>
        <taxon>Bacteria</taxon>
        <taxon>Pseudomonadati</taxon>
        <taxon>Verrucomicrobiota</taxon>
        <taxon>Verrucomicrobiia</taxon>
        <taxon>Verrucomicrobiales</taxon>
        <taxon>Verrucomicrobiaceae</taxon>
        <taxon>Luteolibacter</taxon>
    </lineage>
</organism>
<dbReference type="InterPro" id="IPR017853">
    <property type="entry name" value="GH"/>
</dbReference>
<gene>
    <name evidence="3" type="ORF">WKV53_18695</name>
</gene>
<evidence type="ECO:0000256" key="1">
    <source>
        <dbReference type="SAM" id="MobiDB-lite"/>
    </source>
</evidence>
<accession>A0ABU9AZZ7</accession>
<dbReference type="PANTHER" id="PTHR10357">
    <property type="entry name" value="ALPHA-AMYLASE FAMILY MEMBER"/>
    <property type="match status" value="1"/>
</dbReference>
<dbReference type="Gene3D" id="3.20.20.80">
    <property type="entry name" value="Glycosidases"/>
    <property type="match status" value="2"/>
</dbReference>
<keyword evidence="3" id="KW-0378">Hydrolase</keyword>
<protein>
    <submittedName>
        <fullName evidence="3">Alpha-amylase family glycosyl hydrolase</fullName>
    </submittedName>
</protein>
<evidence type="ECO:0000313" key="4">
    <source>
        <dbReference type="Proteomes" id="UP001371305"/>
    </source>
</evidence>
<dbReference type="RefSeq" id="WP_341406305.1">
    <property type="nucleotide sequence ID" value="NZ_JBBUKT010000007.1"/>
</dbReference>
<name>A0ABU9AZZ7_9BACT</name>
<dbReference type="InterPro" id="IPR006047">
    <property type="entry name" value="GH13_cat_dom"/>
</dbReference>
<dbReference type="SUPFAM" id="SSF51445">
    <property type="entry name" value="(Trans)glycosidases"/>
    <property type="match status" value="1"/>
</dbReference>